<keyword evidence="2" id="KW-1133">Transmembrane helix</keyword>
<dbReference type="EMBL" id="BAAAEM010000002">
    <property type="protein sequence ID" value="GAA0479321.1"/>
    <property type="molecule type" value="Genomic_DNA"/>
</dbReference>
<keyword evidence="2" id="KW-0472">Membrane</keyword>
<feature type="region of interest" description="Disordered" evidence="1">
    <location>
        <begin position="80"/>
        <end position="99"/>
    </location>
</feature>
<organism evidence="3 4">
    <name type="scientific">Parasphingorhabdus litoris</name>
    <dbReference type="NCBI Taxonomy" id="394733"/>
    <lineage>
        <taxon>Bacteria</taxon>
        <taxon>Pseudomonadati</taxon>
        <taxon>Pseudomonadota</taxon>
        <taxon>Alphaproteobacteria</taxon>
        <taxon>Sphingomonadales</taxon>
        <taxon>Sphingomonadaceae</taxon>
        <taxon>Parasphingorhabdus</taxon>
    </lineage>
</organism>
<name>A0ABN1ALB4_9SPHN</name>
<accession>A0ABN1ALB4</accession>
<evidence type="ECO:0000256" key="2">
    <source>
        <dbReference type="SAM" id="Phobius"/>
    </source>
</evidence>
<dbReference type="RefSeq" id="WP_229954511.1">
    <property type="nucleotide sequence ID" value="NZ_BAAAEM010000002.1"/>
</dbReference>
<evidence type="ECO:0000313" key="4">
    <source>
        <dbReference type="Proteomes" id="UP001500713"/>
    </source>
</evidence>
<evidence type="ECO:0000313" key="3">
    <source>
        <dbReference type="EMBL" id="GAA0479321.1"/>
    </source>
</evidence>
<keyword evidence="2" id="KW-0812">Transmembrane</keyword>
<sequence length="99" mass="10758">MPGPSQLDDPLYAGIAWSRYWRLMRWMTALTFLCIVAALGFLYYLHGLVSIHMYVAAAAGVGFAVLLTAALMGLVFMSSGTGHDDCIDDPVSKDISPDE</sequence>
<feature type="transmembrane region" description="Helical" evidence="2">
    <location>
        <begin position="26"/>
        <end position="45"/>
    </location>
</feature>
<dbReference type="Proteomes" id="UP001500713">
    <property type="component" value="Unassembled WGS sequence"/>
</dbReference>
<evidence type="ECO:0000256" key="1">
    <source>
        <dbReference type="SAM" id="MobiDB-lite"/>
    </source>
</evidence>
<feature type="transmembrane region" description="Helical" evidence="2">
    <location>
        <begin position="51"/>
        <end position="76"/>
    </location>
</feature>
<protein>
    <submittedName>
        <fullName evidence="3">Uncharacterized protein</fullName>
    </submittedName>
</protein>
<proteinExistence type="predicted"/>
<comment type="caution">
    <text evidence="3">The sequence shown here is derived from an EMBL/GenBank/DDBJ whole genome shotgun (WGS) entry which is preliminary data.</text>
</comment>
<feature type="compositionally biased region" description="Basic and acidic residues" evidence="1">
    <location>
        <begin position="82"/>
        <end position="99"/>
    </location>
</feature>
<keyword evidence="4" id="KW-1185">Reference proteome</keyword>
<reference evidence="3 4" key="1">
    <citation type="journal article" date="2019" name="Int. J. Syst. Evol. Microbiol.">
        <title>The Global Catalogue of Microorganisms (GCM) 10K type strain sequencing project: providing services to taxonomists for standard genome sequencing and annotation.</title>
        <authorList>
            <consortium name="The Broad Institute Genomics Platform"/>
            <consortium name="The Broad Institute Genome Sequencing Center for Infectious Disease"/>
            <person name="Wu L."/>
            <person name="Ma J."/>
        </authorList>
    </citation>
    <scope>NUCLEOTIDE SEQUENCE [LARGE SCALE GENOMIC DNA]</scope>
    <source>
        <strain evidence="3 4">JCM 14162</strain>
    </source>
</reference>
<gene>
    <name evidence="3" type="ORF">GCM10009096_21720</name>
</gene>